<dbReference type="GO" id="GO:0016020">
    <property type="term" value="C:membrane"/>
    <property type="evidence" value="ECO:0007669"/>
    <property type="project" value="InterPro"/>
</dbReference>
<dbReference type="NCBIfam" id="NF008676">
    <property type="entry name" value="PRK11689.1"/>
    <property type="match status" value="1"/>
</dbReference>
<dbReference type="RefSeq" id="WP_052118972.1">
    <property type="nucleotide sequence ID" value="NZ_JDUV01000002.1"/>
</dbReference>
<dbReference type="eggNOG" id="COG0697">
    <property type="taxonomic scope" value="Bacteria"/>
</dbReference>
<feature type="transmembrane region" description="Helical" evidence="2">
    <location>
        <begin position="77"/>
        <end position="98"/>
    </location>
</feature>
<feature type="transmembrane region" description="Helical" evidence="2">
    <location>
        <begin position="134"/>
        <end position="153"/>
    </location>
</feature>
<accession>A0A086ZZE0</accession>
<feature type="transmembrane region" description="Helical" evidence="2">
    <location>
        <begin position="231"/>
        <end position="251"/>
    </location>
</feature>
<evidence type="ECO:0000256" key="2">
    <source>
        <dbReference type="SAM" id="Phobius"/>
    </source>
</evidence>
<dbReference type="AlphaFoldDB" id="A0A086ZZE0"/>
<name>A0A086ZZE0_9BIFI</name>
<feature type="transmembrane region" description="Helical" evidence="2">
    <location>
        <begin position="21"/>
        <end position="41"/>
    </location>
</feature>
<dbReference type="InterPro" id="IPR000620">
    <property type="entry name" value="EamA_dom"/>
</dbReference>
<feature type="transmembrane region" description="Helical" evidence="2">
    <location>
        <begin position="263"/>
        <end position="282"/>
    </location>
</feature>
<keyword evidence="2" id="KW-0812">Transmembrane</keyword>
<dbReference type="STRING" id="1437609.BCAL_1816"/>
<keyword evidence="2" id="KW-1133">Transmembrane helix</keyword>
<evidence type="ECO:0000313" key="5">
    <source>
        <dbReference type="Proteomes" id="UP000029072"/>
    </source>
</evidence>
<keyword evidence="2" id="KW-0472">Membrane</keyword>
<comment type="similarity">
    <text evidence="1">Belongs to the EamA transporter family.</text>
</comment>
<feature type="transmembrane region" description="Helical" evidence="2">
    <location>
        <begin position="110"/>
        <end position="127"/>
    </location>
</feature>
<dbReference type="OrthoDB" id="7065924at2"/>
<dbReference type="SUPFAM" id="SSF103481">
    <property type="entry name" value="Multidrug resistance efflux transporter EmrE"/>
    <property type="match status" value="1"/>
</dbReference>
<organism evidence="4 5">
    <name type="scientific">Bifidobacterium callitrichos DSM 23973</name>
    <dbReference type="NCBI Taxonomy" id="1437609"/>
    <lineage>
        <taxon>Bacteria</taxon>
        <taxon>Bacillati</taxon>
        <taxon>Actinomycetota</taxon>
        <taxon>Actinomycetes</taxon>
        <taxon>Bifidobacteriales</taxon>
        <taxon>Bifidobacteriaceae</taxon>
        <taxon>Bifidobacterium</taxon>
    </lineage>
</organism>
<gene>
    <name evidence="4" type="ORF">BCAL_1816</name>
</gene>
<comment type="caution">
    <text evidence="4">The sequence shown here is derived from an EMBL/GenBank/DDBJ whole genome shotgun (WGS) entry which is preliminary data.</text>
</comment>
<protein>
    <recommendedName>
        <fullName evidence="3">EamA domain-containing protein</fullName>
    </recommendedName>
</protein>
<feature type="domain" description="EamA" evidence="3">
    <location>
        <begin position="175"/>
        <end position="304"/>
    </location>
</feature>
<feature type="transmembrane region" description="Helical" evidence="2">
    <location>
        <begin position="173"/>
        <end position="191"/>
    </location>
</feature>
<sequence length="328" mass="34312">MNRQSPRGHGFRYVPATRATAVGLSALLLWSMMTALVRIVAESFGATLGSAMIYTVGVVLLLVFHRPAPLGEYPRRYLVIGGILFVFYESSISLSIGLASTAAQSVEVSLVNYLWPTMMVLLSAGITKPRVKGAVWRAIPGAVVATIGVALAVGGNSGLDFTAATGHIASNPLPYLLAFLGASAWSVYAVITPTLSGGLDGTSVFFPGVAVALWIIHFMSGQGLPSSMPGVIDWIAVLGCAVVIAGGYACWGYGILHGSLRTLAIASYATPVLSVAASSLILGLALSLPFWFGTMLVVSGSVLNWLAARSTRNRPRTADVEPPDACRE</sequence>
<feature type="transmembrane region" description="Helical" evidence="2">
    <location>
        <begin position="288"/>
        <end position="307"/>
    </location>
</feature>
<evidence type="ECO:0000259" key="3">
    <source>
        <dbReference type="Pfam" id="PF00892"/>
    </source>
</evidence>
<dbReference type="Proteomes" id="UP000029072">
    <property type="component" value="Unassembled WGS sequence"/>
</dbReference>
<dbReference type="InterPro" id="IPR037185">
    <property type="entry name" value="EmrE-like"/>
</dbReference>
<proteinExistence type="inferred from homology"/>
<evidence type="ECO:0000313" key="4">
    <source>
        <dbReference type="EMBL" id="KFI51890.1"/>
    </source>
</evidence>
<dbReference type="EMBL" id="JGYS01000019">
    <property type="protein sequence ID" value="KFI51890.1"/>
    <property type="molecule type" value="Genomic_DNA"/>
</dbReference>
<feature type="transmembrane region" description="Helical" evidence="2">
    <location>
        <begin position="203"/>
        <end position="219"/>
    </location>
</feature>
<dbReference type="Pfam" id="PF00892">
    <property type="entry name" value="EamA"/>
    <property type="match status" value="1"/>
</dbReference>
<reference evidence="4 5" key="1">
    <citation type="submission" date="2014-03" db="EMBL/GenBank/DDBJ databases">
        <title>Genomics of Bifidobacteria.</title>
        <authorList>
            <person name="Ventura M."/>
            <person name="Milani C."/>
            <person name="Lugli G.A."/>
        </authorList>
    </citation>
    <scope>NUCLEOTIDE SEQUENCE [LARGE SCALE GENOMIC DNA]</scope>
    <source>
        <strain evidence="4 5">DSM 23973</strain>
    </source>
</reference>
<feature type="transmembrane region" description="Helical" evidence="2">
    <location>
        <begin position="47"/>
        <end position="65"/>
    </location>
</feature>
<evidence type="ECO:0000256" key="1">
    <source>
        <dbReference type="ARBA" id="ARBA00007362"/>
    </source>
</evidence>